<evidence type="ECO:0000256" key="7">
    <source>
        <dbReference type="ARBA" id="ARBA00022723"/>
    </source>
</evidence>
<sequence length="168" mass="19125">MTSQTTLIALLSAAGRHMRVPTARNMRYGRRLTDVPKSANQNYVVEIENRIEKLQKEMEKQMTKSNILLSKVKNHLKKKPKEVSKEDSQNIEKSSNPVLPVLVIACDRVTVKRCLDSLIKYRPNKETFPIIVSQPSGKGKLQQIDETNAFRATQVSIRVNQVLNTLLQ</sequence>
<keyword evidence="12 17" id="KW-0464">Manganese</keyword>
<dbReference type="STRING" id="151549.A0A4C1VGY0"/>
<keyword evidence="18" id="KW-0175">Coiled coil</keyword>
<keyword evidence="7 17" id="KW-0479">Metal-binding</keyword>
<evidence type="ECO:0000313" key="20">
    <source>
        <dbReference type="Proteomes" id="UP000299102"/>
    </source>
</evidence>
<keyword evidence="9" id="KW-1133">Transmembrane helix</keyword>
<dbReference type="EC" id="2.4.1.101" evidence="14 17"/>
<evidence type="ECO:0000256" key="14">
    <source>
        <dbReference type="ARBA" id="ARBA00038949"/>
    </source>
</evidence>
<comment type="caution">
    <text evidence="19">The sequence shown here is derived from an EMBL/GenBank/DDBJ whole genome shotgun (WGS) entry which is preliminary data.</text>
</comment>
<dbReference type="InterPro" id="IPR052261">
    <property type="entry name" value="Glycosyltransferase_13"/>
</dbReference>
<evidence type="ECO:0000256" key="5">
    <source>
        <dbReference type="ARBA" id="ARBA00022679"/>
    </source>
</evidence>
<keyword evidence="5 19" id="KW-0808">Transferase</keyword>
<reference evidence="19 20" key="1">
    <citation type="journal article" date="2019" name="Commun. Biol.">
        <title>The bagworm genome reveals a unique fibroin gene that provides high tensile strength.</title>
        <authorList>
            <person name="Kono N."/>
            <person name="Nakamura H."/>
            <person name="Ohtoshi R."/>
            <person name="Tomita M."/>
            <person name="Numata K."/>
            <person name="Arakawa K."/>
        </authorList>
    </citation>
    <scope>NUCLEOTIDE SEQUENCE [LARGE SCALE GENOMIC DNA]</scope>
</reference>
<evidence type="ECO:0000256" key="6">
    <source>
        <dbReference type="ARBA" id="ARBA00022692"/>
    </source>
</evidence>
<dbReference type="PANTHER" id="PTHR10468:SF0">
    <property type="entry name" value="ALPHA-1,3-MANNOSYL-GLYCOPROTEIN 2-BETA-N-ACETYLGLUCOSAMINYLTRANSFERASE"/>
    <property type="match status" value="1"/>
</dbReference>
<comment type="subcellular location">
    <subcellularLocation>
        <location evidence="1 17">Golgi apparatus membrane</location>
        <topology evidence="1 17">Single-pass type II membrane protein</topology>
    </subcellularLocation>
</comment>
<dbReference type="GO" id="GO:0003827">
    <property type="term" value="F:alpha-1,3-mannosylglycoprotein 2-beta-N-acetylglucosaminyltransferase activity"/>
    <property type="evidence" value="ECO:0007669"/>
    <property type="project" value="UniProtKB-UniRule"/>
</dbReference>
<gene>
    <name evidence="19" type="primary">Mgat1</name>
    <name evidence="19" type="ORF">EVAR_35667_1</name>
</gene>
<dbReference type="Pfam" id="PF03071">
    <property type="entry name" value="GNT-I"/>
    <property type="match status" value="1"/>
</dbReference>
<evidence type="ECO:0000256" key="8">
    <source>
        <dbReference type="ARBA" id="ARBA00022968"/>
    </source>
</evidence>
<dbReference type="OrthoDB" id="440755at2759"/>
<keyword evidence="6" id="KW-0812">Transmembrane</keyword>
<name>A0A4C1VGY0_EUMVA</name>
<evidence type="ECO:0000313" key="19">
    <source>
        <dbReference type="EMBL" id="GBP37234.1"/>
    </source>
</evidence>
<protein>
    <recommendedName>
        <fullName evidence="14 17">Alpha-1,3-mannosyl-glycoprotein 2-beta-N-acetylglucosaminyltransferase</fullName>
        <shortName evidence="17">GNT-I</shortName>
        <shortName evidence="17">GlcNAc-T I</shortName>
        <ecNumber evidence="14 17">2.4.1.101</ecNumber>
    </recommendedName>
    <alternativeName>
        <fullName evidence="15 17">N-glycosyl-oligosaccharide-glycoprotein N-acetylglucosaminyltransferase I</fullName>
    </alternativeName>
</protein>
<evidence type="ECO:0000256" key="13">
    <source>
        <dbReference type="ARBA" id="ARBA00037706"/>
    </source>
</evidence>
<comment type="catalytic activity">
    <reaction evidence="16 17">
        <text>N(4)-(alpha-D-Man-(1-&gt;3)-[alpha-D-Man-(1-&gt;3)-[alpha-D-Man-(1-&gt;6)]-alpha-D-Man-(1-&gt;6)]-beta-D-Man-(1-&gt;4)-beta-D-GlcNAc-(1-&gt;4)-beta-D-GlcNAc)-L-asparaginyl-[protein] (N-glucan mannose isomer 5A1,2) + UDP-N-acetyl-alpha-D-glucosamine = N(4)-{beta-D-GlcNAc-(1-&gt;2)-alpha-D-Man-(1-&gt;3)-[alpha-D-Man-(1-&gt;3)-[alpha-D-Man-(1-&gt;6)]-alpha-D-Man-(1-&gt;6)]-beta-D-Man-(1-&gt;4)-beta-D-GlcNAc-(1-&gt;4)-beta-D-GlcNAc}-L-asparaginyl-[protein] + UDP + H(+)</text>
        <dbReference type="Rhea" id="RHEA:11456"/>
        <dbReference type="Rhea" id="RHEA-COMP:14367"/>
        <dbReference type="Rhea" id="RHEA-COMP:14368"/>
        <dbReference type="ChEBI" id="CHEBI:15378"/>
        <dbReference type="ChEBI" id="CHEBI:57705"/>
        <dbReference type="ChEBI" id="CHEBI:58223"/>
        <dbReference type="ChEBI" id="CHEBI:59087"/>
        <dbReference type="ChEBI" id="CHEBI:60625"/>
        <dbReference type="EC" id="2.4.1.101"/>
    </reaction>
</comment>
<keyword evidence="10 17" id="KW-0333">Golgi apparatus</keyword>
<evidence type="ECO:0000256" key="16">
    <source>
        <dbReference type="ARBA" id="ARBA00049421"/>
    </source>
</evidence>
<evidence type="ECO:0000256" key="4">
    <source>
        <dbReference type="ARBA" id="ARBA00022676"/>
    </source>
</evidence>
<evidence type="ECO:0000256" key="15">
    <source>
        <dbReference type="ARBA" id="ARBA00041712"/>
    </source>
</evidence>
<dbReference type="GO" id="GO:0030145">
    <property type="term" value="F:manganese ion binding"/>
    <property type="evidence" value="ECO:0007669"/>
    <property type="project" value="UniProtKB-UniRule"/>
</dbReference>
<dbReference type="EMBL" id="BGZK01000331">
    <property type="protein sequence ID" value="GBP37234.1"/>
    <property type="molecule type" value="Genomic_DNA"/>
</dbReference>
<dbReference type="InterPro" id="IPR029044">
    <property type="entry name" value="Nucleotide-diphossugar_trans"/>
</dbReference>
<keyword evidence="11" id="KW-0472">Membrane</keyword>
<evidence type="ECO:0000256" key="11">
    <source>
        <dbReference type="ARBA" id="ARBA00023136"/>
    </source>
</evidence>
<evidence type="ECO:0000256" key="12">
    <source>
        <dbReference type="ARBA" id="ARBA00023211"/>
    </source>
</evidence>
<keyword evidence="4 17" id="KW-0328">Glycosyltransferase</keyword>
<dbReference type="InterPro" id="IPR004139">
    <property type="entry name" value="Glyco_trans_13"/>
</dbReference>
<evidence type="ECO:0000256" key="2">
    <source>
        <dbReference type="ARBA" id="ARBA00004922"/>
    </source>
</evidence>
<dbReference type="Proteomes" id="UP000299102">
    <property type="component" value="Unassembled WGS sequence"/>
</dbReference>
<comment type="function">
    <text evidence="13 17">Initiates complex N-linked carbohydrate formation. Essential for the conversion of high-mannose to hybrid and complex N-glycans.</text>
</comment>
<evidence type="ECO:0000256" key="18">
    <source>
        <dbReference type="SAM" id="Coils"/>
    </source>
</evidence>
<evidence type="ECO:0000256" key="1">
    <source>
        <dbReference type="ARBA" id="ARBA00004323"/>
    </source>
</evidence>
<dbReference type="Gene3D" id="3.90.550.10">
    <property type="entry name" value="Spore Coat Polysaccharide Biosynthesis Protein SpsA, Chain A"/>
    <property type="match status" value="1"/>
</dbReference>
<feature type="coiled-coil region" evidence="18">
    <location>
        <begin position="37"/>
        <end position="71"/>
    </location>
</feature>
<comment type="similarity">
    <text evidence="3 17">Belongs to the glycosyltransferase 13 family.</text>
</comment>
<keyword evidence="20" id="KW-1185">Reference proteome</keyword>
<organism evidence="19 20">
    <name type="scientific">Eumeta variegata</name>
    <name type="common">Bagworm moth</name>
    <name type="synonym">Eumeta japonica</name>
    <dbReference type="NCBI Taxonomy" id="151549"/>
    <lineage>
        <taxon>Eukaryota</taxon>
        <taxon>Metazoa</taxon>
        <taxon>Ecdysozoa</taxon>
        <taxon>Arthropoda</taxon>
        <taxon>Hexapoda</taxon>
        <taxon>Insecta</taxon>
        <taxon>Pterygota</taxon>
        <taxon>Neoptera</taxon>
        <taxon>Endopterygota</taxon>
        <taxon>Lepidoptera</taxon>
        <taxon>Glossata</taxon>
        <taxon>Ditrysia</taxon>
        <taxon>Tineoidea</taxon>
        <taxon>Psychidae</taxon>
        <taxon>Oiketicinae</taxon>
        <taxon>Eumeta</taxon>
    </lineage>
</organism>
<comment type="pathway">
    <text evidence="2 17">Protein modification; protein glycosylation.</text>
</comment>
<evidence type="ECO:0000256" key="17">
    <source>
        <dbReference type="RuleBase" id="RU368119"/>
    </source>
</evidence>
<evidence type="ECO:0000256" key="9">
    <source>
        <dbReference type="ARBA" id="ARBA00022989"/>
    </source>
</evidence>
<accession>A0A4C1VGY0</accession>
<proteinExistence type="inferred from homology"/>
<evidence type="ECO:0000256" key="3">
    <source>
        <dbReference type="ARBA" id="ARBA00006492"/>
    </source>
</evidence>
<keyword evidence="8 17" id="KW-0735">Signal-anchor</keyword>
<evidence type="ECO:0000256" key="10">
    <source>
        <dbReference type="ARBA" id="ARBA00023034"/>
    </source>
</evidence>
<dbReference type="GO" id="GO:0006487">
    <property type="term" value="P:protein N-linked glycosylation"/>
    <property type="evidence" value="ECO:0007669"/>
    <property type="project" value="TreeGrafter"/>
</dbReference>
<dbReference type="PANTHER" id="PTHR10468">
    <property type="entry name" value="PROTEIN O-LINKED-MANNOSE BETA-1,2-N-ACETYLGLUCOSAMINYLTRANSFERASE 1/ALPHA-1,3-MANNOSYL-GLYCOPROTEIN 2-BETA-N-ACETYLGLUCOSAMINYLTRANSFERASE"/>
    <property type="match status" value="1"/>
</dbReference>
<comment type="cofactor">
    <cofactor evidence="17">
        <name>Mn(2+)</name>
        <dbReference type="ChEBI" id="CHEBI:29035"/>
    </cofactor>
    <text evidence="17">The cofactor is mostly bound to the substrate.</text>
</comment>
<dbReference type="UniPathway" id="UPA00378"/>
<dbReference type="AlphaFoldDB" id="A0A4C1VGY0"/>
<dbReference type="GO" id="GO:0000139">
    <property type="term" value="C:Golgi membrane"/>
    <property type="evidence" value="ECO:0007669"/>
    <property type="project" value="UniProtKB-SubCell"/>
</dbReference>